<proteinExistence type="predicted"/>
<keyword evidence="2" id="KW-0227">DNA damage</keyword>
<dbReference type="GO" id="GO:0005634">
    <property type="term" value="C:nucleus"/>
    <property type="evidence" value="ECO:0007669"/>
    <property type="project" value="UniProtKB-SubCell"/>
</dbReference>
<reference evidence="6" key="1">
    <citation type="submission" date="2021-06" db="EMBL/GenBank/DDBJ databases">
        <authorList>
            <consortium name="DOE Joint Genome Institute"/>
            <person name="Mondo S.J."/>
            <person name="Amses K.R."/>
            <person name="Simmons D.R."/>
            <person name="Longcore J.E."/>
            <person name="Seto K."/>
            <person name="Alves G.H."/>
            <person name="Bonds A.E."/>
            <person name="Quandt C.A."/>
            <person name="Davis W.J."/>
            <person name="Chang Y."/>
            <person name="Letcher P.M."/>
            <person name="Powell M.J."/>
            <person name="Kuo A."/>
            <person name="Labutti K."/>
            <person name="Pangilinan J."/>
            <person name="Andreopoulos W."/>
            <person name="Tritt A."/>
            <person name="Riley R."/>
            <person name="Hundley H."/>
            <person name="Johnson J."/>
            <person name="Lipzen A."/>
            <person name="Barry K."/>
            <person name="Berbee M.L."/>
            <person name="Buchler N.E."/>
            <person name="Grigoriev I.V."/>
            <person name="Spatafora J.W."/>
            <person name="Stajich J.E."/>
            <person name="James T.Y."/>
        </authorList>
    </citation>
    <scope>NUCLEOTIDE SEQUENCE</scope>
    <source>
        <strain evidence="6">AG</strain>
    </source>
</reference>
<evidence type="ECO:0000259" key="5">
    <source>
        <dbReference type="Pfam" id="PF08573"/>
    </source>
</evidence>
<dbReference type="InterPro" id="IPR013882">
    <property type="entry name" value="Ctp1_C"/>
</dbReference>
<evidence type="ECO:0000256" key="2">
    <source>
        <dbReference type="ARBA" id="ARBA00022763"/>
    </source>
</evidence>
<gene>
    <name evidence="6" type="ORF">K450DRAFT_263210</name>
</gene>
<feature type="region of interest" description="Disordered" evidence="4">
    <location>
        <begin position="256"/>
        <end position="275"/>
    </location>
</feature>
<dbReference type="InterPro" id="IPR033316">
    <property type="entry name" value="RBBP8-like"/>
</dbReference>
<dbReference type="AlphaFoldDB" id="A0AAD5H7M0"/>
<comment type="subcellular location">
    <subcellularLocation>
        <location evidence="1">Nucleus</location>
    </subcellularLocation>
</comment>
<feature type="compositionally biased region" description="Basic and acidic residues" evidence="4">
    <location>
        <begin position="256"/>
        <end position="274"/>
    </location>
</feature>
<dbReference type="RefSeq" id="XP_051440136.1">
    <property type="nucleotide sequence ID" value="XM_051592611.1"/>
</dbReference>
<dbReference type="Pfam" id="PF08573">
    <property type="entry name" value="SAE2"/>
    <property type="match status" value="2"/>
</dbReference>
<keyword evidence="3" id="KW-0539">Nucleus</keyword>
<organism evidence="6 7">
    <name type="scientific">Umbelopsis ramanniana AG</name>
    <dbReference type="NCBI Taxonomy" id="1314678"/>
    <lineage>
        <taxon>Eukaryota</taxon>
        <taxon>Fungi</taxon>
        <taxon>Fungi incertae sedis</taxon>
        <taxon>Mucoromycota</taxon>
        <taxon>Mucoromycotina</taxon>
        <taxon>Umbelopsidomycetes</taxon>
        <taxon>Umbelopsidales</taxon>
        <taxon>Umbelopsidaceae</taxon>
        <taxon>Umbelopsis</taxon>
    </lineage>
</organism>
<name>A0AAD5H7M0_UMBRA</name>
<sequence length="309" mass="35025">MHANPSSPGNGQPQSALSDVTTDILSSVLFTTPQTRKVQNSQVLEAVKAPRRPRPTEQHGDTYSYTEHPSPSLRAYNRKIIGEDRDLDLQQTQIIAFALNQPKSQPFETLLATASIQPAYEDLPNTSEKMQEVDGKNYDVQDNEDGSQNEYATTLSAYDTCERSALQNKFSLNNNQTSPIHDHTATYMAEDDRVDENSIPCNSTHQDVSPQCEFAYVDVVRNKYERTKMHGTACACCSEYYRAVGTLPDVEEPNKLRHASERIKQNSRHREVYKRPLTPPGYWDVEFPSSQELKRLKQNGTKPNIREDN</sequence>
<reference evidence="6" key="2">
    <citation type="journal article" date="2022" name="Proc. Natl. Acad. Sci. U.S.A.">
        <title>Diploid-dominant life cycles characterize the early evolution of Fungi.</title>
        <authorList>
            <person name="Amses K.R."/>
            <person name="Simmons D.R."/>
            <person name="Longcore J.E."/>
            <person name="Mondo S.J."/>
            <person name="Seto K."/>
            <person name="Jeronimo G.H."/>
            <person name="Bonds A.E."/>
            <person name="Quandt C.A."/>
            <person name="Davis W.J."/>
            <person name="Chang Y."/>
            <person name="Federici B.A."/>
            <person name="Kuo A."/>
            <person name="LaButti K."/>
            <person name="Pangilinan J."/>
            <person name="Andreopoulos W."/>
            <person name="Tritt A."/>
            <person name="Riley R."/>
            <person name="Hundley H."/>
            <person name="Johnson J."/>
            <person name="Lipzen A."/>
            <person name="Barry K."/>
            <person name="Lang B.F."/>
            <person name="Cuomo C.A."/>
            <person name="Buchler N.E."/>
            <person name="Grigoriev I.V."/>
            <person name="Spatafora J.W."/>
            <person name="Stajich J.E."/>
            <person name="James T.Y."/>
        </authorList>
    </citation>
    <scope>NUCLEOTIDE SEQUENCE</scope>
    <source>
        <strain evidence="6">AG</strain>
    </source>
</reference>
<dbReference type="GO" id="GO:0003684">
    <property type="term" value="F:damaged DNA binding"/>
    <property type="evidence" value="ECO:0007669"/>
    <property type="project" value="TreeGrafter"/>
</dbReference>
<dbReference type="EMBL" id="MU620998">
    <property type="protein sequence ID" value="KAI8575132.1"/>
    <property type="molecule type" value="Genomic_DNA"/>
</dbReference>
<dbReference type="PANTHER" id="PTHR15107">
    <property type="entry name" value="RETINOBLASTOMA BINDING PROTEIN 8"/>
    <property type="match status" value="1"/>
</dbReference>
<dbReference type="Proteomes" id="UP001206595">
    <property type="component" value="Unassembled WGS sequence"/>
</dbReference>
<dbReference type="PANTHER" id="PTHR15107:SF0">
    <property type="entry name" value="DNA ENDONUCLEASE ACTIVATOR CTP1 C-TERMINAL DOMAIN-CONTAINING PROTEIN"/>
    <property type="match status" value="1"/>
</dbReference>
<protein>
    <recommendedName>
        <fullName evidence="5">DNA endonuclease activator Ctp1 C-terminal domain-containing protein</fullName>
    </recommendedName>
</protein>
<evidence type="ECO:0000313" key="7">
    <source>
        <dbReference type="Proteomes" id="UP001206595"/>
    </source>
</evidence>
<feature type="domain" description="DNA endonuclease activator Ctp1 C-terminal" evidence="5">
    <location>
        <begin position="257"/>
        <end position="292"/>
    </location>
</feature>
<evidence type="ECO:0000256" key="4">
    <source>
        <dbReference type="SAM" id="MobiDB-lite"/>
    </source>
</evidence>
<dbReference type="GO" id="GO:0010792">
    <property type="term" value="P:DNA double-strand break processing involved in repair via single-strand annealing"/>
    <property type="evidence" value="ECO:0007669"/>
    <property type="project" value="TreeGrafter"/>
</dbReference>
<accession>A0AAD5H7M0</accession>
<keyword evidence="7" id="KW-1185">Reference proteome</keyword>
<comment type="caution">
    <text evidence="6">The sequence shown here is derived from an EMBL/GenBank/DDBJ whole genome shotgun (WGS) entry which is preliminary data.</text>
</comment>
<feature type="domain" description="DNA endonuclease activator Ctp1 C-terminal" evidence="5">
    <location>
        <begin position="215"/>
        <end position="252"/>
    </location>
</feature>
<dbReference type="GeneID" id="75917953"/>
<evidence type="ECO:0000313" key="6">
    <source>
        <dbReference type="EMBL" id="KAI8575132.1"/>
    </source>
</evidence>
<evidence type="ECO:0000256" key="3">
    <source>
        <dbReference type="ARBA" id="ARBA00023242"/>
    </source>
</evidence>
<evidence type="ECO:0000256" key="1">
    <source>
        <dbReference type="ARBA" id="ARBA00004123"/>
    </source>
</evidence>
<feature type="region of interest" description="Disordered" evidence="4">
    <location>
        <begin position="46"/>
        <end position="70"/>
    </location>
</feature>